<dbReference type="EMBL" id="PENF01000002">
    <property type="protein sequence ID" value="PJI18861.1"/>
    <property type="molecule type" value="Genomic_DNA"/>
</dbReference>
<dbReference type="Pfam" id="PF24738">
    <property type="entry name" value="DUF7689"/>
    <property type="match status" value="1"/>
</dbReference>
<evidence type="ECO:0000313" key="3">
    <source>
        <dbReference type="Proteomes" id="UP000229102"/>
    </source>
</evidence>
<feature type="domain" description="DUF7689" evidence="1">
    <location>
        <begin position="449"/>
        <end position="572"/>
    </location>
</feature>
<dbReference type="Gene3D" id="2.60.120.260">
    <property type="entry name" value="Galactose-binding domain-like"/>
    <property type="match status" value="1"/>
</dbReference>
<dbReference type="AlphaFoldDB" id="A0AAJ3RQ24"/>
<dbReference type="RefSeq" id="WP_100328385.1">
    <property type="nucleotide sequence ID" value="NZ_PENF01000002.1"/>
</dbReference>
<proteinExistence type="predicted"/>
<comment type="caution">
    <text evidence="2">The sequence shown here is derived from an EMBL/GenBank/DDBJ whole genome shotgun (WGS) entry which is preliminary data.</text>
</comment>
<reference evidence="2 3" key="1">
    <citation type="submission" date="2017-11" db="EMBL/GenBank/DDBJ databases">
        <title>Genome sequencing of Prevotella intermedia KCOM 2698.</title>
        <authorList>
            <person name="Kook J.-K."/>
            <person name="Park S.-N."/>
            <person name="Lim Y.K."/>
        </authorList>
    </citation>
    <scope>NUCLEOTIDE SEQUENCE [LARGE SCALE GENOMIC DNA]</scope>
    <source>
        <strain evidence="2 3">KCOM 2698</strain>
    </source>
</reference>
<accession>A0AAJ3RQ24</accession>
<sequence>MKKLVFVIFILQSICSYGQPQRLQANRSDFGKTNKNSKNVILDTGTYFFSNGRTSKRVSRLSSAAKSVKKTDRIVPILEKSFNIAVPQEGNYFFLANALSTYLPDGTFQKISVYVNGVYQGNLDCKKASWEVIGIKGVPMVFCKKGDNTISFSSASPFYPEIEVVQLAKDSRQLIKTIEPSFTALQNNQIRRLEQIPIQASKSAWEVTPKKTEIKDNNKVTAWKNVPVTYTYHRKISVQTNERITLHTTPVEGEDYNDVDTYMYFYKIDDPNKYSWSNDNYDGLQSRLEVNVPAGDYYLVICSKYNSYASMEIPRAGLVNVYYNGAVLNEKVPVAGFMIDAPVNYSETLNYFTSKTNASVRLFLLDGNKMLFNSEPYTYYSPADYYWLEGARKKIQHRKTNSNWKVLVTSTSAWWITWGHCDVYCGFKDAPSKYLSRFPNLKSGDAILMAEDNAKYNSAAWAGGITDRNIWIGNSTYGSPSVWKTWDDYFANNPSRYPNAEIYKRTVAGPMTVMVYSKDSTMTGITHFAVTNYANQLLHGYAFESKIGTWGRITHERNSLNGNEYGKPFRYYYKEVLPYHHMTNTAQGTLLQNVQSRYSLKESIRDGLTVELQVTLDDNQEALIRKQLSQDIKGNQTFDRLFEKWSHYVNEYNSNKEAVSVEEILENPAGKEVVEYGKKHLKESICYLSNLLFSQLDNNELAHDKELLSFLFCRIAAEKYGRIIERIKEEWAKSSYTNDGAYIYPSCEYFTKKYIQEILEQNYENISEDNLLSDLENNNNLFTLTQAIANEDGTDIILQVPIGKIFSLRIVGVNMNQQTTIVKGKLADAQKYIYHIDANRLPNGMSVCTLEIDGKTYSRKLIKKIK</sequence>
<protein>
    <recommendedName>
        <fullName evidence="1">DUF7689 domain-containing protein</fullName>
    </recommendedName>
</protein>
<evidence type="ECO:0000313" key="2">
    <source>
        <dbReference type="EMBL" id="PJI18861.1"/>
    </source>
</evidence>
<evidence type="ECO:0000259" key="1">
    <source>
        <dbReference type="Pfam" id="PF24738"/>
    </source>
</evidence>
<gene>
    <name evidence="2" type="ORF">CTM53_09595</name>
</gene>
<organism evidence="2 3">
    <name type="scientific">Prevotella intermedia</name>
    <dbReference type="NCBI Taxonomy" id="28131"/>
    <lineage>
        <taxon>Bacteria</taxon>
        <taxon>Pseudomonadati</taxon>
        <taxon>Bacteroidota</taxon>
        <taxon>Bacteroidia</taxon>
        <taxon>Bacteroidales</taxon>
        <taxon>Prevotellaceae</taxon>
        <taxon>Prevotella</taxon>
    </lineage>
</organism>
<name>A0AAJ3RQ24_PREIN</name>
<dbReference type="Proteomes" id="UP000229102">
    <property type="component" value="Unassembled WGS sequence"/>
</dbReference>
<dbReference type="InterPro" id="IPR056106">
    <property type="entry name" value="DUF7689"/>
</dbReference>